<feature type="binding site" evidence="5">
    <location>
        <position position="223"/>
    </location>
    <ligand>
        <name>FAD</name>
        <dbReference type="ChEBI" id="CHEBI:57692"/>
    </ligand>
</feature>
<sequence length="516" mass="55082">MSESDVVDEVVVGAGSAGAALAGRLSEDPGRRVVLLEAGPHYSTGRTTPPDLLDANTMSLVRHGWGLAARITGTREVPFPQGRVTGGSSAVGNTVAIRGTPQDYDEWAAAGNPLWSWDTVLPHLRALEDDLDFGDQDHHGTGGPVPVRRWRPDELTAVQQAFFDECLAAGRPYAADHNHPCSTGVGPIPSNRRDAVVRVSTAMSYLWPAQTRQNLTILADTSVDRVVFEGSRAVGVVVSVAGGAPETIRARRVILAAGAVGSPAILLRSGIGPADHLRWLGVPVRTDLPGVGIGLTDQPRIGVFMTPAPGNENSGKSTGQIVLRTTAARFNDLYYAMVNRFDLTHHFPELRKVAGARSVFGVMVVLRRQHSRGEVTLTSADPSRPPRIDLGYLSDERDYELLANGVRGCWELMRSPKIVDKGEQVVGLDERVLADEEALRGYVESAVDTAFNPVGTARMGPASDPGTVVDQRCAVHGVDGLYLADASVMPSMVCANTNLTVVMIGERVAAMLRGFA</sequence>
<keyword evidence="8" id="KW-1185">Reference proteome</keyword>
<evidence type="ECO:0000313" key="8">
    <source>
        <dbReference type="Proteomes" id="UP000295680"/>
    </source>
</evidence>
<dbReference type="SUPFAM" id="SSF51905">
    <property type="entry name" value="FAD/NAD(P)-binding domain"/>
    <property type="match status" value="1"/>
</dbReference>
<reference evidence="7 8" key="1">
    <citation type="submission" date="2019-03" db="EMBL/GenBank/DDBJ databases">
        <title>Genomic Encyclopedia of Type Strains, Phase IV (KMG-IV): sequencing the most valuable type-strain genomes for metagenomic binning, comparative biology and taxonomic classification.</title>
        <authorList>
            <person name="Goeker M."/>
        </authorList>
    </citation>
    <scope>NUCLEOTIDE SEQUENCE [LARGE SCALE GENOMIC DNA]</scope>
    <source>
        <strain evidence="7 8">DSM 45934</strain>
    </source>
</reference>
<evidence type="ECO:0000256" key="1">
    <source>
        <dbReference type="ARBA" id="ARBA00001974"/>
    </source>
</evidence>
<evidence type="ECO:0000256" key="4">
    <source>
        <dbReference type="ARBA" id="ARBA00022827"/>
    </source>
</evidence>
<evidence type="ECO:0000256" key="5">
    <source>
        <dbReference type="PIRSR" id="PIRSR000137-2"/>
    </source>
</evidence>
<dbReference type="Pfam" id="PF05199">
    <property type="entry name" value="GMC_oxred_C"/>
    <property type="match status" value="1"/>
</dbReference>
<dbReference type="InterPro" id="IPR036188">
    <property type="entry name" value="FAD/NAD-bd_sf"/>
</dbReference>
<evidence type="ECO:0000313" key="7">
    <source>
        <dbReference type="EMBL" id="TCO47423.1"/>
    </source>
</evidence>
<protein>
    <submittedName>
        <fullName evidence="7">Choline dehydrogenase</fullName>
    </submittedName>
</protein>
<dbReference type="PROSITE" id="PS00624">
    <property type="entry name" value="GMC_OXRED_2"/>
    <property type="match status" value="1"/>
</dbReference>
<dbReference type="Gene3D" id="3.30.410.40">
    <property type="match status" value="1"/>
</dbReference>
<dbReference type="Proteomes" id="UP000295680">
    <property type="component" value="Unassembled WGS sequence"/>
</dbReference>
<feature type="binding site" evidence="5">
    <location>
        <position position="84"/>
    </location>
    <ligand>
        <name>FAD</name>
        <dbReference type="ChEBI" id="CHEBI:57692"/>
    </ligand>
</feature>
<dbReference type="SUPFAM" id="SSF54373">
    <property type="entry name" value="FAD-linked reductases, C-terminal domain"/>
    <property type="match status" value="1"/>
</dbReference>
<dbReference type="Gene3D" id="3.50.50.60">
    <property type="entry name" value="FAD/NAD(P)-binding domain"/>
    <property type="match status" value="1"/>
</dbReference>
<proteinExistence type="inferred from homology"/>
<comment type="caution">
    <text evidence="7">The sequence shown here is derived from an EMBL/GenBank/DDBJ whole genome shotgun (WGS) entry which is preliminary data.</text>
</comment>
<dbReference type="Pfam" id="PF00732">
    <property type="entry name" value="GMC_oxred_N"/>
    <property type="match status" value="1"/>
</dbReference>
<comment type="cofactor">
    <cofactor evidence="1 5">
        <name>FAD</name>
        <dbReference type="ChEBI" id="CHEBI:57692"/>
    </cofactor>
</comment>
<name>A0A4R2IQ81_9PSEU</name>
<dbReference type="OrthoDB" id="9785276at2"/>
<dbReference type="GO" id="GO:0016614">
    <property type="term" value="F:oxidoreductase activity, acting on CH-OH group of donors"/>
    <property type="evidence" value="ECO:0007669"/>
    <property type="project" value="InterPro"/>
</dbReference>
<keyword evidence="4 5" id="KW-0274">FAD</keyword>
<dbReference type="PANTHER" id="PTHR11552">
    <property type="entry name" value="GLUCOSE-METHANOL-CHOLINE GMC OXIDOREDUCTASE"/>
    <property type="match status" value="1"/>
</dbReference>
<dbReference type="AlphaFoldDB" id="A0A4R2IQ81"/>
<accession>A0A4R2IQ81</accession>
<keyword evidence="3" id="KW-0285">Flavoprotein</keyword>
<feature type="domain" description="Glucose-methanol-choline oxidoreductase N-terminal" evidence="6">
    <location>
        <begin position="258"/>
        <end position="272"/>
    </location>
</feature>
<dbReference type="PANTHER" id="PTHR11552:SF147">
    <property type="entry name" value="CHOLINE DEHYDROGENASE, MITOCHONDRIAL"/>
    <property type="match status" value="1"/>
</dbReference>
<evidence type="ECO:0000256" key="3">
    <source>
        <dbReference type="ARBA" id="ARBA00022630"/>
    </source>
</evidence>
<evidence type="ECO:0000259" key="6">
    <source>
        <dbReference type="PROSITE" id="PS00624"/>
    </source>
</evidence>
<gene>
    <name evidence="7" type="ORF">EV192_117163</name>
</gene>
<dbReference type="EMBL" id="SLWS01000017">
    <property type="protein sequence ID" value="TCO47423.1"/>
    <property type="molecule type" value="Genomic_DNA"/>
</dbReference>
<organism evidence="7 8">
    <name type="scientific">Actinocrispum wychmicini</name>
    <dbReference type="NCBI Taxonomy" id="1213861"/>
    <lineage>
        <taxon>Bacteria</taxon>
        <taxon>Bacillati</taxon>
        <taxon>Actinomycetota</taxon>
        <taxon>Actinomycetes</taxon>
        <taxon>Pseudonocardiales</taxon>
        <taxon>Pseudonocardiaceae</taxon>
        <taxon>Actinocrispum</taxon>
    </lineage>
</organism>
<dbReference type="GO" id="GO:0050660">
    <property type="term" value="F:flavin adenine dinucleotide binding"/>
    <property type="evidence" value="ECO:0007669"/>
    <property type="project" value="InterPro"/>
</dbReference>
<dbReference type="InterPro" id="IPR007867">
    <property type="entry name" value="GMC_OxRtase_C"/>
</dbReference>
<dbReference type="PIRSF" id="PIRSF000137">
    <property type="entry name" value="Alcohol_oxidase"/>
    <property type="match status" value="1"/>
</dbReference>
<comment type="similarity">
    <text evidence="2">Belongs to the GMC oxidoreductase family.</text>
</comment>
<dbReference type="RefSeq" id="WP_132125709.1">
    <property type="nucleotide sequence ID" value="NZ_SLWS01000017.1"/>
</dbReference>
<dbReference type="InterPro" id="IPR012132">
    <property type="entry name" value="GMC_OxRdtase"/>
</dbReference>
<dbReference type="InterPro" id="IPR000172">
    <property type="entry name" value="GMC_OxRdtase_N"/>
</dbReference>
<evidence type="ECO:0000256" key="2">
    <source>
        <dbReference type="ARBA" id="ARBA00010790"/>
    </source>
</evidence>